<name>A0A2M7D9X2_9BACT</name>
<comment type="caution">
    <text evidence="2">The sequence shown here is derived from an EMBL/GenBank/DDBJ whole genome shotgun (WGS) entry which is preliminary data.</text>
</comment>
<gene>
    <name evidence="2" type="ORF">COS25_00785</name>
</gene>
<keyword evidence="1" id="KW-1133">Transmembrane helix</keyword>
<reference evidence="3" key="1">
    <citation type="submission" date="2017-09" db="EMBL/GenBank/DDBJ databases">
        <title>Depth-based differentiation of microbial function through sediment-hosted aquifers and enrichment of novel symbionts in the deep terrestrial subsurface.</title>
        <authorList>
            <person name="Probst A.J."/>
            <person name="Ladd B."/>
            <person name="Jarett J.K."/>
            <person name="Geller-Mcgrath D.E."/>
            <person name="Sieber C.M.K."/>
            <person name="Emerson J.B."/>
            <person name="Anantharaman K."/>
            <person name="Thomas B.C."/>
            <person name="Malmstrom R."/>
            <person name="Stieglmeier M."/>
            <person name="Klingl A."/>
            <person name="Woyke T."/>
            <person name="Ryan C.M."/>
            <person name="Banfield J.F."/>
        </authorList>
    </citation>
    <scope>NUCLEOTIDE SEQUENCE [LARGE SCALE GENOMIC DNA]</scope>
</reference>
<protein>
    <submittedName>
        <fullName evidence="2">Uncharacterized protein</fullName>
    </submittedName>
</protein>
<organism evidence="2 3">
    <name type="scientific">Candidatus Nealsonbacteria bacterium CG02_land_8_20_14_3_00_37_10</name>
    <dbReference type="NCBI Taxonomy" id="1974699"/>
    <lineage>
        <taxon>Bacteria</taxon>
        <taxon>Candidatus Nealsoniibacteriota</taxon>
    </lineage>
</organism>
<feature type="transmembrane region" description="Helical" evidence="1">
    <location>
        <begin position="57"/>
        <end position="78"/>
    </location>
</feature>
<evidence type="ECO:0000313" key="2">
    <source>
        <dbReference type="EMBL" id="PIV45259.1"/>
    </source>
</evidence>
<evidence type="ECO:0000256" key="1">
    <source>
        <dbReference type="SAM" id="Phobius"/>
    </source>
</evidence>
<sequence>MKKIVFVVLAIILGIILSFLIRAIIEILYLTWAIKTGVVIEWISVFGGEDKCALPTWLIYLLPVLGIIFGIWLGLYLWQEDEKNKYYGM</sequence>
<dbReference type="EMBL" id="PETZ01000017">
    <property type="protein sequence ID" value="PIV45259.1"/>
    <property type="molecule type" value="Genomic_DNA"/>
</dbReference>
<proteinExistence type="predicted"/>
<evidence type="ECO:0000313" key="3">
    <source>
        <dbReference type="Proteomes" id="UP000230864"/>
    </source>
</evidence>
<dbReference type="AlphaFoldDB" id="A0A2M7D9X2"/>
<keyword evidence="1" id="KW-0812">Transmembrane</keyword>
<accession>A0A2M7D9X2</accession>
<keyword evidence="1" id="KW-0472">Membrane</keyword>
<dbReference type="Proteomes" id="UP000230864">
    <property type="component" value="Unassembled WGS sequence"/>
</dbReference>